<proteinExistence type="predicted"/>
<evidence type="ECO:0000256" key="1">
    <source>
        <dbReference type="SAM" id="MobiDB-lite"/>
    </source>
</evidence>
<sequence>MVTPASDSFERVNDDDRVPRLDDTFAPVVRLRRDRRYVYLLEWEQRPDGRWRARVVWVTRSPAGVWQAPEAWMPAEDLEPVEGQDYGRVPRRPAEPDF</sequence>
<gene>
    <name evidence="2" type="ORF">GCM10023196_035760</name>
</gene>
<keyword evidence="3" id="KW-1185">Reference proteome</keyword>
<dbReference type="EMBL" id="BAABHK010000004">
    <property type="protein sequence ID" value="GAA4626655.1"/>
    <property type="molecule type" value="Genomic_DNA"/>
</dbReference>
<reference evidence="3" key="1">
    <citation type="journal article" date="2019" name="Int. J. Syst. Evol. Microbiol.">
        <title>The Global Catalogue of Microorganisms (GCM) 10K type strain sequencing project: providing services to taxonomists for standard genome sequencing and annotation.</title>
        <authorList>
            <consortium name="The Broad Institute Genomics Platform"/>
            <consortium name="The Broad Institute Genome Sequencing Center for Infectious Disease"/>
            <person name="Wu L."/>
            <person name="Ma J."/>
        </authorList>
    </citation>
    <scope>NUCLEOTIDE SEQUENCE [LARGE SCALE GENOMIC DNA]</scope>
    <source>
        <strain evidence="3">JCM 17939</strain>
    </source>
</reference>
<evidence type="ECO:0000313" key="3">
    <source>
        <dbReference type="Proteomes" id="UP001501442"/>
    </source>
</evidence>
<comment type="caution">
    <text evidence="2">The sequence shown here is derived from an EMBL/GenBank/DDBJ whole genome shotgun (WGS) entry which is preliminary data.</text>
</comment>
<feature type="region of interest" description="Disordered" evidence="1">
    <location>
        <begin position="76"/>
        <end position="98"/>
    </location>
</feature>
<protein>
    <submittedName>
        <fullName evidence="2">Uncharacterized protein</fullName>
    </submittedName>
</protein>
<organism evidence="2 3">
    <name type="scientific">Actinoallomurus vinaceus</name>
    <dbReference type="NCBI Taxonomy" id="1080074"/>
    <lineage>
        <taxon>Bacteria</taxon>
        <taxon>Bacillati</taxon>
        <taxon>Actinomycetota</taxon>
        <taxon>Actinomycetes</taxon>
        <taxon>Streptosporangiales</taxon>
        <taxon>Thermomonosporaceae</taxon>
        <taxon>Actinoallomurus</taxon>
    </lineage>
</organism>
<accession>A0ABP8U8W7</accession>
<dbReference type="Proteomes" id="UP001501442">
    <property type="component" value="Unassembled WGS sequence"/>
</dbReference>
<evidence type="ECO:0000313" key="2">
    <source>
        <dbReference type="EMBL" id="GAA4626655.1"/>
    </source>
</evidence>
<name>A0ABP8U8W7_9ACTN</name>